<evidence type="ECO:0000313" key="2">
    <source>
        <dbReference type="Proteomes" id="UP001220662"/>
    </source>
</evidence>
<evidence type="ECO:0000313" key="1">
    <source>
        <dbReference type="EMBL" id="MDF3842699.1"/>
    </source>
</evidence>
<sequence>MSNNPIDRIEIRVIGPTGCGKSDVLEVIEHALRDAYGPCAMVASYDLAKERNQVAELKKPRISSTVFVITEQNEARQ</sequence>
<proteinExistence type="predicted"/>
<name>A0AAW6P951_9PSED</name>
<dbReference type="AlphaFoldDB" id="A0AAW6P951"/>
<gene>
    <name evidence="1" type="ORF">P3W55_13365</name>
</gene>
<dbReference type="Proteomes" id="UP001220662">
    <property type="component" value="Unassembled WGS sequence"/>
</dbReference>
<organism evidence="1 2">
    <name type="scientific">Pseudomonas citronellolis</name>
    <dbReference type="NCBI Taxonomy" id="53408"/>
    <lineage>
        <taxon>Bacteria</taxon>
        <taxon>Pseudomonadati</taxon>
        <taxon>Pseudomonadota</taxon>
        <taxon>Gammaproteobacteria</taxon>
        <taxon>Pseudomonadales</taxon>
        <taxon>Pseudomonadaceae</taxon>
        <taxon>Pseudomonas</taxon>
    </lineage>
</organism>
<dbReference type="RefSeq" id="WP_276214672.1">
    <property type="nucleotide sequence ID" value="NZ_JARJLR010000233.1"/>
</dbReference>
<dbReference type="EMBL" id="JARJLR010000233">
    <property type="protein sequence ID" value="MDF3842699.1"/>
    <property type="molecule type" value="Genomic_DNA"/>
</dbReference>
<protein>
    <submittedName>
        <fullName evidence="1">Uncharacterized protein</fullName>
    </submittedName>
</protein>
<accession>A0AAW6P951</accession>
<comment type="caution">
    <text evidence="1">The sequence shown here is derived from an EMBL/GenBank/DDBJ whole genome shotgun (WGS) entry which is preliminary data.</text>
</comment>
<reference evidence="1" key="1">
    <citation type="submission" date="2023-03" db="EMBL/GenBank/DDBJ databases">
        <title>Draft assemblies of triclosan tolerant bacteria isolated from returned activated sludge.</title>
        <authorList>
            <person name="Van Hamelsveld S."/>
        </authorList>
    </citation>
    <scope>NUCLEOTIDE SEQUENCE</scope>
    <source>
        <strain evidence="1">GW210015_S63</strain>
    </source>
</reference>